<evidence type="ECO:0000313" key="2">
    <source>
        <dbReference type="Proteomes" id="UP001430953"/>
    </source>
</evidence>
<keyword evidence="2" id="KW-1185">Reference proteome</keyword>
<accession>A0AAW2GHI2</accession>
<name>A0AAW2GHI2_9HYME</name>
<evidence type="ECO:0000313" key="1">
    <source>
        <dbReference type="EMBL" id="KAL0125922.1"/>
    </source>
</evidence>
<dbReference type="AlphaFoldDB" id="A0AAW2GHI2"/>
<dbReference type="EMBL" id="JADYXP020000004">
    <property type="protein sequence ID" value="KAL0125922.1"/>
    <property type="molecule type" value="Genomic_DNA"/>
</dbReference>
<sequence length="163" mass="18453">MVIAEFNQMACRENKIISFQKILLTYNIRFPQLHYSLRARKNYDTVTADKCPTLYFRSRRENAIICKRSATTGRYWPNNDPAFRLIGNKFVRSTGGYKALSVNLGGGQDNARSRLRVRSLPTVALPSFLGLSSVPSPLSMIPTSHPSGVTSLRRETIVFRRTP</sequence>
<proteinExistence type="predicted"/>
<gene>
    <name evidence="1" type="ORF">PUN28_004772</name>
</gene>
<reference evidence="1 2" key="1">
    <citation type="submission" date="2023-03" db="EMBL/GenBank/DDBJ databases">
        <title>High recombination rates correlate with genetic variation in Cardiocondyla obscurior ants.</title>
        <authorList>
            <person name="Errbii M."/>
        </authorList>
    </citation>
    <scope>NUCLEOTIDE SEQUENCE [LARGE SCALE GENOMIC DNA]</scope>
    <source>
        <strain evidence="1">Alpha-2009</strain>
        <tissue evidence="1">Whole body</tissue>
    </source>
</reference>
<comment type="caution">
    <text evidence="1">The sequence shown here is derived from an EMBL/GenBank/DDBJ whole genome shotgun (WGS) entry which is preliminary data.</text>
</comment>
<organism evidence="1 2">
    <name type="scientific">Cardiocondyla obscurior</name>
    <dbReference type="NCBI Taxonomy" id="286306"/>
    <lineage>
        <taxon>Eukaryota</taxon>
        <taxon>Metazoa</taxon>
        <taxon>Ecdysozoa</taxon>
        <taxon>Arthropoda</taxon>
        <taxon>Hexapoda</taxon>
        <taxon>Insecta</taxon>
        <taxon>Pterygota</taxon>
        <taxon>Neoptera</taxon>
        <taxon>Endopterygota</taxon>
        <taxon>Hymenoptera</taxon>
        <taxon>Apocrita</taxon>
        <taxon>Aculeata</taxon>
        <taxon>Formicoidea</taxon>
        <taxon>Formicidae</taxon>
        <taxon>Myrmicinae</taxon>
        <taxon>Cardiocondyla</taxon>
    </lineage>
</organism>
<protein>
    <submittedName>
        <fullName evidence="1">Uncharacterized protein</fullName>
    </submittedName>
</protein>
<dbReference type="Proteomes" id="UP001430953">
    <property type="component" value="Unassembled WGS sequence"/>
</dbReference>